<sequence>MQVRSAYLPINYGDEIPPYAILSHVWGPTSSAEVSFHDVITGQGKIRSGYGKLLWISQQAARDGLEWFWVDTCCINRQSNAELAEAVNSMFHWFRNSTKCYVYPPDVMTSQECSKGSLWKIGTVYSVDNKCLSWAANRKTTMEEDIVYCLGILDFNTFPVYGEGKEKAMRRLDVK</sequence>
<evidence type="ECO:0000259" key="1">
    <source>
        <dbReference type="Pfam" id="PF06985"/>
    </source>
</evidence>
<name>A0A6A6WE93_9PEZI</name>
<keyword evidence="3" id="KW-1185">Reference proteome</keyword>
<evidence type="ECO:0000313" key="3">
    <source>
        <dbReference type="Proteomes" id="UP000799437"/>
    </source>
</evidence>
<accession>A0A6A6WE93</accession>
<proteinExistence type="predicted"/>
<dbReference type="GeneID" id="54489895"/>
<feature type="domain" description="Heterokaryon incompatibility" evidence="1">
    <location>
        <begin position="19"/>
        <end position="103"/>
    </location>
</feature>
<dbReference type="PANTHER" id="PTHR10622:SF10">
    <property type="entry name" value="HET DOMAIN-CONTAINING PROTEIN"/>
    <property type="match status" value="1"/>
</dbReference>
<reference evidence="2" key="1">
    <citation type="journal article" date="2020" name="Stud. Mycol.">
        <title>101 Dothideomycetes genomes: a test case for predicting lifestyles and emergence of pathogens.</title>
        <authorList>
            <person name="Haridas S."/>
            <person name="Albert R."/>
            <person name="Binder M."/>
            <person name="Bloem J."/>
            <person name="Labutti K."/>
            <person name="Salamov A."/>
            <person name="Andreopoulos B."/>
            <person name="Baker S."/>
            <person name="Barry K."/>
            <person name="Bills G."/>
            <person name="Bluhm B."/>
            <person name="Cannon C."/>
            <person name="Castanera R."/>
            <person name="Culley D."/>
            <person name="Daum C."/>
            <person name="Ezra D."/>
            <person name="Gonzalez J."/>
            <person name="Henrissat B."/>
            <person name="Kuo A."/>
            <person name="Liang C."/>
            <person name="Lipzen A."/>
            <person name="Lutzoni F."/>
            <person name="Magnuson J."/>
            <person name="Mondo S."/>
            <person name="Nolan M."/>
            <person name="Ohm R."/>
            <person name="Pangilinan J."/>
            <person name="Park H.-J."/>
            <person name="Ramirez L."/>
            <person name="Alfaro M."/>
            <person name="Sun H."/>
            <person name="Tritt A."/>
            <person name="Yoshinaga Y."/>
            <person name="Zwiers L.-H."/>
            <person name="Turgeon B."/>
            <person name="Goodwin S."/>
            <person name="Spatafora J."/>
            <person name="Crous P."/>
            <person name="Grigoriev I."/>
        </authorList>
    </citation>
    <scope>NUCLEOTIDE SEQUENCE</scope>
    <source>
        <strain evidence="2">CBS 121739</strain>
    </source>
</reference>
<gene>
    <name evidence="2" type="ORF">EJ05DRAFT_525300</name>
</gene>
<evidence type="ECO:0000313" key="2">
    <source>
        <dbReference type="EMBL" id="KAF2760196.1"/>
    </source>
</evidence>
<dbReference type="OrthoDB" id="674604at2759"/>
<organism evidence="2 3">
    <name type="scientific">Pseudovirgaria hyperparasitica</name>
    <dbReference type="NCBI Taxonomy" id="470096"/>
    <lineage>
        <taxon>Eukaryota</taxon>
        <taxon>Fungi</taxon>
        <taxon>Dikarya</taxon>
        <taxon>Ascomycota</taxon>
        <taxon>Pezizomycotina</taxon>
        <taxon>Dothideomycetes</taxon>
        <taxon>Dothideomycetes incertae sedis</taxon>
        <taxon>Acrospermales</taxon>
        <taxon>Acrospermaceae</taxon>
        <taxon>Pseudovirgaria</taxon>
    </lineage>
</organism>
<protein>
    <recommendedName>
        <fullName evidence="1">Heterokaryon incompatibility domain-containing protein</fullName>
    </recommendedName>
</protein>
<dbReference type="AlphaFoldDB" id="A0A6A6WE93"/>
<dbReference type="EMBL" id="ML996568">
    <property type="protein sequence ID" value="KAF2760196.1"/>
    <property type="molecule type" value="Genomic_DNA"/>
</dbReference>
<dbReference type="InterPro" id="IPR010730">
    <property type="entry name" value="HET"/>
</dbReference>
<dbReference type="Pfam" id="PF06985">
    <property type="entry name" value="HET"/>
    <property type="match status" value="1"/>
</dbReference>
<dbReference type="Proteomes" id="UP000799437">
    <property type="component" value="Unassembled WGS sequence"/>
</dbReference>
<dbReference type="RefSeq" id="XP_033602647.1">
    <property type="nucleotide sequence ID" value="XM_033748841.1"/>
</dbReference>
<dbReference type="PANTHER" id="PTHR10622">
    <property type="entry name" value="HET DOMAIN-CONTAINING PROTEIN"/>
    <property type="match status" value="1"/>
</dbReference>